<comment type="caution">
    <text evidence="2">The sequence shown here is derived from an EMBL/GenBank/DDBJ whole genome shotgun (WGS) entry which is preliminary data.</text>
</comment>
<reference evidence="2" key="1">
    <citation type="submission" date="2021-06" db="EMBL/GenBank/DDBJ databases">
        <authorList>
            <person name="Kallberg Y."/>
            <person name="Tangrot J."/>
            <person name="Rosling A."/>
        </authorList>
    </citation>
    <scope>NUCLEOTIDE SEQUENCE</scope>
    <source>
        <strain evidence="2">IN212</strain>
    </source>
</reference>
<dbReference type="Proteomes" id="UP000789396">
    <property type="component" value="Unassembled WGS sequence"/>
</dbReference>
<organism evidence="2 3">
    <name type="scientific">Racocetra fulgida</name>
    <dbReference type="NCBI Taxonomy" id="60492"/>
    <lineage>
        <taxon>Eukaryota</taxon>
        <taxon>Fungi</taxon>
        <taxon>Fungi incertae sedis</taxon>
        <taxon>Mucoromycota</taxon>
        <taxon>Glomeromycotina</taxon>
        <taxon>Glomeromycetes</taxon>
        <taxon>Diversisporales</taxon>
        <taxon>Gigasporaceae</taxon>
        <taxon>Racocetra</taxon>
    </lineage>
</organism>
<evidence type="ECO:0000313" key="3">
    <source>
        <dbReference type="Proteomes" id="UP000789396"/>
    </source>
</evidence>
<sequence>MNNNNTQNSIKSSYKQINNNENYLLYNDEQDKDCNNNYLNYLLGVNESDEQVRDNNNNYLNYLEQTSDDKQTSDGEQISDGKQTSDSKLTSDCELMSNDEWVISDNKQIGNNDINDLLNNNVNNFNTKLDDFKHLDNTSKNMIDNKKSLDIEKVIQKKKQNEEDPIKRTFLYKHSDIYKSNKTADLNHQQDKTSINKVVELNLDEKLIEILENLKKKDQSIFNDCHESKNTILDET</sequence>
<name>A0A9N9AF61_9GLOM</name>
<protein>
    <submittedName>
        <fullName evidence="2">19429_t:CDS:1</fullName>
    </submittedName>
</protein>
<proteinExistence type="predicted"/>
<dbReference type="EMBL" id="CAJVPZ010003221">
    <property type="protein sequence ID" value="CAG8526844.1"/>
    <property type="molecule type" value="Genomic_DNA"/>
</dbReference>
<evidence type="ECO:0000313" key="2">
    <source>
        <dbReference type="EMBL" id="CAG8526844.1"/>
    </source>
</evidence>
<dbReference type="AlphaFoldDB" id="A0A9N9AF61"/>
<keyword evidence="3" id="KW-1185">Reference proteome</keyword>
<feature type="non-terminal residue" evidence="2">
    <location>
        <position position="236"/>
    </location>
</feature>
<feature type="region of interest" description="Disordered" evidence="1">
    <location>
        <begin position="66"/>
        <end position="90"/>
    </location>
</feature>
<accession>A0A9N9AF61</accession>
<gene>
    <name evidence="2" type="ORF">RFULGI_LOCUS3609</name>
</gene>
<evidence type="ECO:0000256" key="1">
    <source>
        <dbReference type="SAM" id="MobiDB-lite"/>
    </source>
</evidence>